<sequence>MNNLSNPKRTPVEVAVIIPARAGQQSVPYKNLQKLGGKTLVQWAIEVAFEAKNVDVVIVSTEDEAIAEEAKKFGALVAPRPIEFSQPTSGDAGFYSHAVRWMEEVHGWTPEFLVNLRPTSPLRFAKDIDHMVEHIKSSCADGLKSVIPTPLHPYKMWQFDTPVDIGSSGKLVPVFNNEFRRSHGPDQPRQRIQKLFPVFFQDGQVDITRRKFVIRPEALELENVWGENLHGFVLDPRTSTDLDEPEDFIRAEKIYKDLQSERKE</sequence>
<dbReference type="PANTHER" id="PTHR21485:SF6">
    <property type="entry name" value="N-ACYLNEURAMINATE CYTIDYLYLTRANSFERASE-RELATED"/>
    <property type="match status" value="1"/>
</dbReference>
<dbReference type="PANTHER" id="PTHR21485">
    <property type="entry name" value="HAD SUPERFAMILY MEMBERS CMAS AND KDSC"/>
    <property type="match status" value="1"/>
</dbReference>
<proteinExistence type="predicted"/>
<dbReference type="CDD" id="cd02513">
    <property type="entry name" value="CMP-NeuAc_Synthase"/>
    <property type="match status" value="1"/>
</dbReference>
<gene>
    <name evidence="1" type="ORF">A3E36_03930</name>
</gene>
<dbReference type="Proteomes" id="UP000177941">
    <property type="component" value="Unassembled WGS sequence"/>
</dbReference>
<evidence type="ECO:0000313" key="1">
    <source>
        <dbReference type="EMBL" id="OGY36696.1"/>
    </source>
</evidence>
<dbReference type="InterPro" id="IPR003329">
    <property type="entry name" value="Cytidylyl_trans"/>
</dbReference>
<dbReference type="InterPro" id="IPR029044">
    <property type="entry name" value="Nucleotide-diphossugar_trans"/>
</dbReference>
<protein>
    <recommendedName>
        <fullName evidence="3">Acylneuraminate cytidylyltransferase</fullName>
    </recommendedName>
</protein>
<name>A0A1G1X9Y5_9BACT</name>
<accession>A0A1G1X9Y5</accession>
<dbReference type="GO" id="GO:0008781">
    <property type="term" value="F:N-acylneuraminate cytidylyltransferase activity"/>
    <property type="evidence" value="ECO:0007669"/>
    <property type="project" value="TreeGrafter"/>
</dbReference>
<dbReference type="EMBL" id="MHHS01000030">
    <property type="protein sequence ID" value="OGY36696.1"/>
    <property type="molecule type" value="Genomic_DNA"/>
</dbReference>
<comment type="caution">
    <text evidence="1">The sequence shown here is derived from an EMBL/GenBank/DDBJ whole genome shotgun (WGS) entry which is preliminary data.</text>
</comment>
<dbReference type="InterPro" id="IPR050793">
    <property type="entry name" value="CMP-NeuNAc_synthase"/>
</dbReference>
<dbReference type="Pfam" id="PF02348">
    <property type="entry name" value="CTP_transf_3"/>
    <property type="match status" value="1"/>
</dbReference>
<dbReference type="Gene3D" id="3.90.550.10">
    <property type="entry name" value="Spore Coat Polysaccharide Biosynthesis Protein SpsA, Chain A"/>
    <property type="match status" value="1"/>
</dbReference>
<reference evidence="1 2" key="1">
    <citation type="journal article" date="2016" name="Nat. Commun.">
        <title>Thousands of microbial genomes shed light on interconnected biogeochemical processes in an aquifer system.</title>
        <authorList>
            <person name="Anantharaman K."/>
            <person name="Brown C.T."/>
            <person name="Hug L.A."/>
            <person name="Sharon I."/>
            <person name="Castelle C.J."/>
            <person name="Probst A.J."/>
            <person name="Thomas B.C."/>
            <person name="Singh A."/>
            <person name="Wilkins M.J."/>
            <person name="Karaoz U."/>
            <person name="Brodie E.L."/>
            <person name="Williams K.H."/>
            <person name="Hubbard S.S."/>
            <person name="Banfield J.F."/>
        </authorList>
    </citation>
    <scope>NUCLEOTIDE SEQUENCE [LARGE SCALE GENOMIC DNA]</scope>
</reference>
<dbReference type="AlphaFoldDB" id="A0A1G1X9Y5"/>
<evidence type="ECO:0000313" key="2">
    <source>
        <dbReference type="Proteomes" id="UP000177941"/>
    </source>
</evidence>
<dbReference type="SUPFAM" id="SSF53448">
    <property type="entry name" value="Nucleotide-diphospho-sugar transferases"/>
    <property type="match status" value="1"/>
</dbReference>
<evidence type="ECO:0008006" key="3">
    <source>
        <dbReference type="Google" id="ProtNLM"/>
    </source>
</evidence>
<organism evidence="1 2">
    <name type="scientific">Candidatus Andersenbacteria bacterium RIFCSPHIGHO2_12_FULL_45_11b</name>
    <dbReference type="NCBI Taxonomy" id="1797282"/>
    <lineage>
        <taxon>Bacteria</taxon>
        <taxon>Candidatus Anderseniibacteriota</taxon>
    </lineage>
</organism>